<dbReference type="SUPFAM" id="SSF88946">
    <property type="entry name" value="Sigma2 domain of RNA polymerase sigma factors"/>
    <property type="match status" value="1"/>
</dbReference>
<keyword evidence="7" id="KW-0472">Membrane</keyword>
<evidence type="ECO:0000256" key="1">
    <source>
        <dbReference type="ARBA" id="ARBA00010641"/>
    </source>
</evidence>
<comment type="similarity">
    <text evidence="1">Belongs to the sigma-70 factor family. ECF subfamily.</text>
</comment>
<feature type="domain" description="RNA polymerase sigma factor 70 region 4 type 2" evidence="9">
    <location>
        <begin position="118"/>
        <end position="169"/>
    </location>
</feature>
<dbReference type="InterPro" id="IPR039425">
    <property type="entry name" value="RNA_pol_sigma-70-like"/>
</dbReference>
<dbReference type="InterPro" id="IPR036388">
    <property type="entry name" value="WH-like_DNA-bd_sf"/>
</dbReference>
<proteinExistence type="inferred from homology"/>
<accession>A0ABT3S4M0</accession>
<evidence type="ECO:0000256" key="2">
    <source>
        <dbReference type="ARBA" id="ARBA00023015"/>
    </source>
</evidence>
<evidence type="ECO:0000259" key="9">
    <source>
        <dbReference type="Pfam" id="PF08281"/>
    </source>
</evidence>
<dbReference type="EMBL" id="JAPJDE010000003">
    <property type="protein sequence ID" value="MCX2849199.1"/>
    <property type="molecule type" value="Genomic_DNA"/>
</dbReference>
<name>A0ABT3S4M0_9MICO</name>
<dbReference type="InterPro" id="IPR013325">
    <property type="entry name" value="RNA_pol_sigma_r2"/>
</dbReference>
<feature type="transmembrane region" description="Helical" evidence="7">
    <location>
        <begin position="227"/>
        <end position="249"/>
    </location>
</feature>
<keyword evidence="7" id="KW-1133">Transmembrane helix</keyword>
<evidence type="ECO:0000256" key="6">
    <source>
        <dbReference type="SAM" id="MobiDB-lite"/>
    </source>
</evidence>
<keyword evidence="2" id="KW-0805">Transcription regulation</keyword>
<dbReference type="SUPFAM" id="SSF88659">
    <property type="entry name" value="Sigma3 and sigma4 domains of RNA polymerase sigma factors"/>
    <property type="match status" value="1"/>
</dbReference>
<keyword evidence="4" id="KW-0238">DNA-binding</keyword>
<organism evidence="10 11">
    <name type="scientific">Curtobacterium poinsettiae</name>
    <dbReference type="NCBI Taxonomy" id="159612"/>
    <lineage>
        <taxon>Bacteria</taxon>
        <taxon>Bacillati</taxon>
        <taxon>Actinomycetota</taxon>
        <taxon>Actinomycetes</taxon>
        <taxon>Micrococcales</taxon>
        <taxon>Microbacteriaceae</taxon>
        <taxon>Curtobacterium</taxon>
    </lineage>
</organism>
<gene>
    <name evidence="10" type="ORF">ORG12_11000</name>
</gene>
<dbReference type="Gene3D" id="1.10.10.10">
    <property type="entry name" value="Winged helix-like DNA-binding domain superfamily/Winged helix DNA-binding domain"/>
    <property type="match status" value="1"/>
</dbReference>
<dbReference type="Proteomes" id="UP001207276">
    <property type="component" value="Unassembled WGS sequence"/>
</dbReference>
<dbReference type="InterPro" id="IPR013249">
    <property type="entry name" value="RNA_pol_sigma70_r4_t2"/>
</dbReference>
<comment type="caution">
    <text evidence="10">The sequence shown here is derived from an EMBL/GenBank/DDBJ whole genome shotgun (WGS) entry which is preliminary data.</text>
</comment>
<feature type="compositionally biased region" description="Low complexity" evidence="6">
    <location>
        <begin position="278"/>
        <end position="295"/>
    </location>
</feature>
<evidence type="ECO:0000256" key="5">
    <source>
        <dbReference type="ARBA" id="ARBA00023163"/>
    </source>
</evidence>
<keyword evidence="5" id="KW-0804">Transcription</keyword>
<evidence type="ECO:0000259" key="8">
    <source>
        <dbReference type="Pfam" id="PF04542"/>
    </source>
</evidence>
<dbReference type="InterPro" id="IPR014284">
    <property type="entry name" value="RNA_pol_sigma-70_dom"/>
</dbReference>
<sequence length="448" mass="48282">MNRSAEPDSALVAAAARGDRSAVTALFDRHAETMTRYTWALVTRRMDVEEIVQDAFLTLWQKADTVEVPGESLLPWLLVVCRNHAANLRRQQRRHEGVDLPDELAAPEQDDDARERLRWVRAEIDALAPLDRQVCELCLIEGRSYAEAAELLGMSVGAVTQRVWRSRARIKKAVTNDERCLDHEPPMGNEPPGGDDMRQMLAGMRQQVVRGMRAEPRPVSPGRRAGLIAAVIAVLGIGAASGSMALGLVPTPFAAAPTPAATSAAPAPAPSGSPSPSPSAARITPTPTPTADTTGTIPAACTDAVPAADAPRLFGSLVLDQLRPAVPGGKTDYYVDPEEPFTADATLVCHWSPSGSTEDVDNLFLEMGTVDRSVLQARLQSLAGKGWTCTDTLGGRSCQHTETAMYYSDRVETAHTFFVRGDTWISITQSNVPTDGLLEALVQQTWTD</sequence>
<keyword evidence="11" id="KW-1185">Reference proteome</keyword>
<dbReference type="RefSeq" id="WP_250894344.1">
    <property type="nucleotide sequence ID" value="NZ_CP104934.1"/>
</dbReference>
<keyword evidence="3" id="KW-0731">Sigma factor</keyword>
<dbReference type="PANTHER" id="PTHR43133">
    <property type="entry name" value="RNA POLYMERASE ECF-TYPE SIGMA FACTO"/>
    <property type="match status" value="1"/>
</dbReference>
<dbReference type="NCBIfam" id="TIGR02937">
    <property type="entry name" value="sigma70-ECF"/>
    <property type="match status" value="1"/>
</dbReference>
<feature type="compositionally biased region" description="Low complexity" evidence="6">
    <location>
        <begin position="257"/>
        <end position="266"/>
    </location>
</feature>
<protein>
    <submittedName>
        <fullName evidence="10">Sigma-70 family RNA polymerase sigma factor</fullName>
    </submittedName>
</protein>
<evidence type="ECO:0000256" key="3">
    <source>
        <dbReference type="ARBA" id="ARBA00023082"/>
    </source>
</evidence>
<evidence type="ECO:0000256" key="7">
    <source>
        <dbReference type="SAM" id="Phobius"/>
    </source>
</evidence>
<dbReference type="Gene3D" id="1.10.1740.10">
    <property type="match status" value="1"/>
</dbReference>
<feature type="region of interest" description="Disordered" evidence="6">
    <location>
        <begin position="257"/>
        <end position="295"/>
    </location>
</feature>
<dbReference type="Pfam" id="PF04542">
    <property type="entry name" value="Sigma70_r2"/>
    <property type="match status" value="1"/>
</dbReference>
<evidence type="ECO:0000313" key="11">
    <source>
        <dbReference type="Proteomes" id="UP001207276"/>
    </source>
</evidence>
<dbReference type="PANTHER" id="PTHR43133:SF8">
    <property type="entry name" value="RNA POLYMERASE SIGMA FACTOR HI_1459-RELATED"/>
    <property type="match status" value="1"/>
</dbReference>
<feature type="domain" description="RNA polymerase sigma-70 region 2" evidence="8">
    <location>
        <begin position="26"/>
        <end position="94"/>
    </location>
</feature>
<dbReference type="Pfam" id="PF08281">
    <property type="entry name" value="Sigma70_r4_2"/>
    <property type="match status" value="1"/>
</dbReference>
<evidence type="ECO:0000313" key="10">
    <source>
        <dbReference type="EMBL" id="MCX2849199.1"/>
    </source>
</evidence>
<dbReference type="InterPro" id="IPR013324">
    <property type="entry name" value="RNA_pol_sigma_r3/r4-like"/>
</dbReference>
<feature type="compositionally biased region" description="Pro residues" evidence="6">
    <location>
        <begin position="267"/>
        <end position="277"/>
    </location>
</feature>
<dbReference type="InterPro" id="IPR007627">
    <property type="entry name" value="RNA_pol_sigma70_r2"/>
</dbReference>
<evidence type="ECO:0000256" key="4">
    <source>
        <dbReference type="ARBA" id="ARBA00023125"/>
    </source>
</evidence>
<keyword evidence="7" id="KW-0812">Transmembrane</keyword>
<reference evidence="10 11" key="1">
    <citation type="submission" date="2022-11" db="EMBL/GenBank/DDBJ databases">
        <title>Taxonomy of Curtobacterium flaccumfaciens.</title>
        <authorList>
            <person name="Osdaghi E."/>
            <person name="Taghavi S.M."/>
            <person name="Hamidizade M."/>
            <person name="Abachi H."/>
            <person name="Fazliarab A."/>
            <person name="Baeyen S."/>
            <person name="Portier P."/>
            <person name="Van Vaerenbergh J."/>
            <person name="Jacques M.-A."/>
        </authorList>
    </citation>
    <scope>NUCLEOTIDE SEQUENCE [LARGE SCALE GENOMIC DNA]</scope>
    <source>
        <strain evidence="10 11">LMG 3715</strain>
    </source>
</reference>